<sequence>MSRLLKNPDFPLSMFPRPAEIYYPNKKVISERREQNVQECIRRYTPPSWEKLPELTKPMSFATYMQRIGTTQPPNQSAVRSNVGQYKDLQKMSSTTPIARHSSELIGAVSLSKYQQAYRHALEGNPSIFHRTIGLASSEVDRLLNAGYNKIY</sequence>
<dbReference type="VEuPathDB" id="GiardiaDB:GL50803_0014180"/>
<evidence type="ECO:0000313" key="1">
    <source>
        <dbReference type="EMBL" id="ESU35925.1"/>
    </source>
</evidence>
<dbReference type="EMBL" id="AHGT01000063">
    <property type="protein sequence ID" value="ESU35925.1"/>
    <property type="molecule type" value="Genomic_DNA"/>
</dbReference>
<dbReference type="VEuPathDB" id="GiardiaDB:DHA2_14180"/>
<organism evidence="1 2">
    <name type="scientific">Giardia intestinalis</name>
    <name type="common">Giardia lamblia</name>
    <dbReference type="NCBI Taxonomy" id="5741"/>
    <lineage>
        <taxon>Eukaryota</taxon>
        <taxon>Metamonada</taxon>
        <taxon>Diplomonadida</taxon>
        <taxon>Hexamitidae</taxon>
        <taxon>Giardiinae</taxon>
        <taxon>Giardia</taxon>
    </lineage>
</organism>
<dbReference type="Proteomes" id="UP000018320">
    <property type="component" value="Unassembled WGS sequence"/>
</dbReference>
<proteinExistence type="predicted"/>
<dbReference type="VEuPathDB" id="GiardiaDB:QR46_2493"/>
<name>V6TG63_GIAIN</name>
<comment type="caution">
    <text evidence="1">The sequence shown here is derived from an EMBL/GenBank/DDBJ whole genome shotgun (WGS) entry which is preliminary data.</text>
</comment>
<reference evidence="1 2" key="2">
    <citation type="journal article" date="2013" name="Genome Biol. Evol.">
        <title>Genome sequencing of Giardia lamblia genotypes A2 and B isolates (DH and GS) and comparative analysis with the genomes of genotypes A1 and E (WB and Pig).</title>
        <authorList>
            <person name="Adam R.D."/>
            <person name="Dahlstrom E.W."/>
            <person name="Martens C.A."/>
            <person name="Bruno D.P."/>
            <person name="Barbian K.D."/>
            <person name="Ricklefs S.M."/>
            <person name="Hernandez M.M."/>
            <person name="Narla N.P."/>
            <person name="Patel R.B."/>
            <person name="Porcella S.F."/>
            <person name="Nash T.E."/>
        </authorList>
    </citation>
    <scope>NUCLEOTIDE SEQUENCE [LARGE SCALE GENOMIC DNA]</scope>
    <source>
        <strain evidence="1 2">DH</strain>
    </source>
</reference>
<evidence type="ECO:0000313" key="2">
    <source>
        <dbReference type="Proteomes" id="UP000018320"/>
    </source>
</evidence>
<accession>V6TG63</accession>
<protein>
    <submittedName>
        <fullName evidence="1">Uncharacterized protein</fullName>
    </submittedName>
</protein>
<gene>
    <name evidence="1" type="ORF">DHA2_14180</name>
</gene>
<dbReference type="AlphaFoldDB" id="V6TG63"/>
<reference evidence="2" key="1">
    <citation type="submission" date="2012-02" db="EMBL/GenBank/DDBJ databases">
        <title>Genome sequencing of Giardia lamblia Genotypes A2 and B isolates (DH and GS) and comparative analysis with the genomes of Genotypes A1 and E (WB and Pig).</title>
        <authorList>
            <person name="Adam R."/>
            <person name="Dahlstrom E."/>
            <person name="Martens C."/>
            <person name="Bruno D."/>
            <person name="Barbian K."/>
            <person name="Porcella S.F."/>
            <person name="Nash T."/>
        </authorList>
    </citation>
    <scope>NUCLEOTIDE SEQUENCE</scope>
    <source>
        <strain evidence="2">DH</strain>
    </source>
</reference>